<accession>A0A134B0P5</accession>
<dbReference type="OrthoDB" id="9809288at2"/>
<dbReference type="InterPro" id="IPR029479">
    <property type="entry name" value="Nitroreductase"/>
</dbReference>
<dbReference type="PANTHER" id="PTHR43673:SF10">
    <property type="entry name" value="NADH DEHYDROGENASE_NAD(P)H NITROREDUCTASE XCC3605-RELATED"/>
    <property type="match status" value="1"/>
</dbReference>
<dbReference type="EMBL" id="LSDK01000137">
    <property type="protein sequence ID" value="KXB73512.1"/>
    <property type="molecule type" value="Genomic_DNA"/>
</dbReference>
<gene>
    <name evidence="4" type="ORF">HMPREF3185_01984</name>
</gene>
<protein>
    <submittedName>
        <fullName evidence="4">Major NAD(P)H-flavin oxidoreductase family protein</fullName>
    </submittedName>
</protein>
<comment type="caution">
    <text evidence="4">The sequence shown here is derived from an EMBL/GenBank/DDBJ whole genome shotgun (WGS) entry which is preliminary data.</text>
</comment>
<evidence type="ECO:0000313" key="5">
    <source>
        <dbReference type="Proteomes" id="UP000070224"/>
    </source>
</evidence>
<sequence length="195" mass="22277">MEILDILRSRYTTKTYDSTFHLSDKQLEDIKEMLRLCPSSINSQPWAFELIGDRETKSLLAQHSYSNKDRIEQASHLLVIYNYRDVATFEAERIATLSEGAQEFYRNKIASQGEATVLGWMRSQAYIALGIALTGLASMELDSTAMEGIDLEAYDQILHHDKYRPVLAVAIGRRSDDDINQPTITPKQRRSEVFL</sequence>
<dbReference type="Gene3D" id="3.40.109.10">
    <property type="entry name" value="NADH Oxidase"/>
    <property type="match status" value="1"/>
</dbReference>
<keyword evidence="2" id="KW-0560">Oxidoreductase</keyword>
<dbReference type="PANTHER" id="PTHR43673">
    <property type="entry name" value="NAD(P)H NITROREDUCTASE YDGI-RELATED"/>
    <property type="match status" value="1"/>
</dbReference>
<reference evidence="5" key="1">
    <citation type="submission" date="2016-01" db="EMBL/GenBank/DDBJ databases">
        <authorList>
            <person name="Mitreva M."/>
            <person name="Pepin K.H."/>
            <person name="Mihindukulasuriya K.A."/>
            <person name="Fulton R."/>
            <person name="Fronick C."/>
            <person name="O'Laughlin M."/>
            <person name="Miner T."/>
            <person name="Herter B."/>
            <person name="Rosa B.A."/>
            <person name="Cordes M."/>
            <person name="Tomlinson C."/>
            <person name="Wollam A."/>
            <person name="Palsikar V.B."/>
            <person name="Mardis E.R."/>
            <person name="Wilson R.K."/>
        </authorList>
    </citation>
    <scope>NUCLEOTIDE SEQUENCE [LARGE SCALE GENOMIC DNA]</scope>
    <source>
        <strain evidence="5">KA00683</strain>
    </source>
</reference>
<dbReference type="RefSeq" id="WP_060936032.1">
    <property type="nucleotide sequence ID" value="NZ_KQ960465.1"/>
</dbReference>
<evidence type="ECO:0000256" key="2">
    <source>
        <dbReference type="ARBA" id="ARBA00023002"/>
    </source>
</evidence>
<evidence type="ECO:0000256" key="1">
    <source>
        <dbReference type="ARBA" id="ARBA00007118"/>
    </source>
</evidence>
<organism evidence="4 5">
    <name type="scientific">Porphyromonas somerae</name>
    <dbReference type="NCBI Taxonomy" id="322095"/>
    <lineage>
        <taxon>Bacteria</taxon>
        <taxon>Pseudomonadati</taxon>
        <taxon>Bacteroidota</taxon>
        <taxon>Bacteroidia</taxon>
        <taxon>Bacteroidales</taxon>
        <taxon>Porphyromonadaceae</taxon>
        <taxon>Porphyromonas</taxon>
    </lineage>
</organism>
<dbReference type="Pfam" id="PF00881">
    <property type="entry name" value="Nitroreductase"/>
    <property type="match status" value="1"/>
</dbReference>
<dbReference type="AlphaFoldDB" id="A0A134B0P5"/>
<feature type="domain" description="Nitroreductase" evidence="3">
    <location>
        <begin position="7"/>
        <end position="173"/>
    </location>
</feature>
<dbReference type="PATRIC" id="fig|322095.3.peg.1958"/>
<name>A0A134B0P5_9PORP</name>
<proteinExistence type="inferred from homology"/>
<keyword evidence="5" id="KW-1185">Reference proteome</keyword>
<dbReference type="GO" id="GO:0016491">
    <property type="term" value="F:oxidoreductase activity"/>
    <property type="evidence" value="ECO:0007669"/>
    <property type="project" value="UniProtKB-KW"/>
</dbReference>
<dbReference type="SUPFAM" id="SSF55469">
    <property type="entry name" value="FMN-dependent nitroreductase-like"/>
    <property type="match status" value="1"/>
</dbReference>
<dbReference type="STRING" id="322095.HMPREF3185_01984"/>
<evidence type="ECO:0000259" key="3">
    <source>
        <dbReference type="Pfam" id="PF00881"/>
    </source>
</evidence>
<evidence type="ECO:0000313" key="4">
    <source>
        <dbReference type="EMBL" id="KXB73512.1"/>
    </source>
</evidence>
<comment type="similarity">
    <text evidence="1">Belongs to the nitroreductase family.</text>
</comment>
<dbReference type="Proteomes" id="UP000070224">
    <property type="component" value="Unassembled WGS sequence"/>
</dbReference>
<dbReference type="InterPro" id="IPR000415">
    <property type="entry name" value="Nitroreductase-like"/>
</dbReference>